<dbReference type="InterPro" id="IPR018062">
    <property type="entry name" value="HTH_AraC-typ_CS"/>
</dbReference>
<gene>
    <name evidence="7" type="primary">nimR_3</name>
    <name evidence="6" type="synonym">nimR_8</name>
    <name evidence="7" type="ORF">PS652_03761</name>
    <name evidence="6" type="ORF">PS652_04936</name>
</gene>
<proteinExistence type="predicted"/>
<dbReference type="SUPFAM" id="SSF51182">
    <property type="entry name" value="RmlC-like cupins"/>
    <property type="match status" value="1"/>
</dbReference>
<dbReference type="PANTHER" id="PTHR11019">
    <property type="entry name" value="HTH-TYPE TRANSCRIPTIONAL REGULATOR NIMR"/>
    <property type="match status" value="1"/>
</dbReference>
<dbReference type="GO" id="GO:0003700">
    <property type="term" value="F:DNA-binding transcription factor activity"/>
    <property type="evidence" value="ECO:0007669"/>
    <property type="project" value="InterPro"/>
</dbReference>
<evidence type="ECO:0000313" key="8">
    <source>
        <dbReference type="Proteomes" id="UP000326595"/>
    </source>
</evidence>
<keyword evidence="4" id="KW-0804">Transcription</keyword>
<dbReference type="GO" id="GO:0009893">
    <property type="term" value="P:positive regulation of metabolic process"/>
    <property type="evidence" value="ECO:0007669"/>
    <property type="project" value="UniProtKB-ARBA"/>
</dbReference>
<keyword evidence="3" id="KW-0238">DNA-binding</keyword>
<sequence length="267" mass="29191">MATTAFPLDLHDPDSLVQPAVALMIESQQNDTEVPVHQHRKGQLIVALKGGNVCTIEDGLWMVPPGFGVWVPSGTVHSNRVTANGKICLLFIEPGIAQLPEHCCTLALSPLILELVLYLAGCPRDYPADGQIARLAGVLLELLEQAPAERFYLPLPKSPQVRQIASVLAEAPASRVTVAEWADRVAMSERTLARLIKSETGLTFGHWRKQWQIIVALQHLVEGASVQSTAEALGYESVSSFISMFRKTLGNSPARYVREAIVSQKLR</sequence>
<evidence type="ECO:0000313" key="6">
    <source>
        <dbReference type="EMBL" id="CAK9892071.1"/>
    </source>
</evidence>
<dbReference type="RefSeq" id="WP_038997936.1">
    <property type="nucleotide sequence ID" value="NZ_OZ024668.1"/>
</dbReference>
<dbReference type="InterPro" id="IPR014710">
    <property type="entry name" value="RmlC-like_jellyroll"/>
</dbReference>
<organism evidence="7">
    <name type="scientific">Pseudomonas fluorescens</name>
    <dbReference type="NCBI Taxonomy" id="294"/>
    <lineage>
        <taxon>Bacteria</taxon>
        <taxon>Pseudomonadati</taxon>
        <taxon>Pseudomonadota</taxon>
        <taxon>Gammaproteobacteria</taxon>
        <taxon>Pseudomonadales</taxon>
        <taxon>Pseudomonadaceae</taxon>
        <taxon>Pseudomonas</taxon>
    </lineage>
</organism>
<protein>
    <submittedName>
        <fullName evidence="7">HTH-type transcriptional regulator NimR</fullName>
    </submittedName>
</protein>
<evidence type="ECO:0000313" key="7">
    <source>
        <dbReference type="EMBL" id="VVN10042.1"/>
    </source>
</evidence>
<feature type="domain" description="HTH araC/xylS-type" evidence="5">
    <location>
        <begin position="162"/>
        <end position="259"/>
    </location>
</feature>
<dbReference type="AlphaFoldDB" id="A0A5E6UWF0"/>
<dbReference type="PROSITE" id="PS01124">
    <property type="entry name" value="HTH_ARAC_FAMILY_2"/>
    <property type="match status" value="1"/>
</dbReference>
<dbReference type="CDD" id="cd06124">
    <property type="entry name" value="cupin_NimR-like_N"/>
    <property type="match status" value="1"/>
</dbReference>
<dbReference type="InterPro" id="IPR003313">
    <property type="entry name" value="AraC-bd"/>
</dbReference>
<evidence type="ECO:0000256" key="2">
    <source>
        <dbReference type="ARBA" id="ARBA00023015"/>
    </source>
</evidence>
<dbReference type="FunFam" id="1.10.10.60:FF:000132">
    <property type="entry name" value="AraC family transcriptional regulator"/>
    <property type="match status" value="1"/>
</dbReference>
<dbReference type="InterPro" id="IPR011051">
    <property type="entry name" value="RmlC_Cupin_sf"/>
</dbReference>
<dbReference type="SUPFAM" id="SSF46689">
    <property type="entry name" value="Homeodomain-like"/>
    <property type="match status" value="1"/>
</dbReference>
<name>A0A5E6UWF0_PSEFL</name>
<keyword evidence="1" id="KW-0678">Repressor</keyword>
<evidence type="ECO:0000256" key="3">
    <source>
        <dbReference type="ARBA" id="ARBA00023125"/>
    </source>
</evidence>
<dbReference type="EMBL" id="OZ024668">
    <property type="protein sequence ID" value="CAK9892071.1"/>
    <property type="molecule type" value="Genomic_DNA"/>
</dbReference>
<dbReference type="SMART" id="SM00342">
    <property type="entry name" value="HTH_ARAC"/>
    <property type="match status" value="1"/>
</dbReference>
<reference evidence="7" key="1">
    <citation type="submission" date="2019-09" db="EMBL/GenBank/DDBJ databases">
        <authorList>
            <person name="Chandra G."/>
            <person name="Truman W A."/>
        </authorList>
    </citation>
    <scope>NUCLEOTIDE SEQUENCE [LARGE SCALE GENOMIC DNA]</scope>
    <source>
        <strain evidence="7">PS652</strain>
    </source>
</reference>
<dbReference type="Gene3D" id="2.60.120.10">
    <property type="entry name" value="Jelly Rolls"/>
    <property type="match status" value="1"/>
</dbReference>
<dbReference type="PROSITE" id="PS00041">
    <property type="entry name" value="HTH_ARAC_FAMILY_1"/>
    <property type="match status" value="1"/>
</dbReference>
<dbReference type="EMBL" id="CABVHG010000023">
    <property type="protein sequence ID" value="VVN10042.1"/>
    <property type="molecule type" value="Genomic_DNA"/>
</dbReference>
<dbReference type="Pfam" id="PF02311">
    <property type="entry name" value="AraC_binding"/>
    <property type="match status" value="1"/>
</dbReference>
<dbReference type="InterPro" id="IPR009057">
    <property type="entry name" value="Homeodomain-like_sf"/>
</dbReference>
<accession>A0A5E6UWF0</accession>
<dbReference type="InterPro" id="IPR018060">
    <property type="entry name" value="HTH_AraC"/>
</dbReference>
<evidence type="ECO:0000259" key="5">
    <source>
        <dbReference type="PROSITE" id="PS01124"/>
    </source>
</evidence>
<keyword evidence="2" id="KW-0805">Transcription regulation</keyword>
<dbReference type="GO" id="GO:0043565">
    <property type="term" value="F:sequence-specific DNA binding"/>
    <property type="evidence" value="ECO:0007669"/>
    <property type="project" value="InterPro"/>
</dbReference>
<reference evidence="6 8" key="2">
    <citation type="submission" date="2024-03" db="EMBL/GenBank/DDBJ databases">
        <authorList>
            <person name="Alaster D. Moffat"/>
            <person name="Govind Chandra"/>
            <person name="Andrew W. Truman"/>
        </authorList>
    </citation>
    <scope>NUCLEOTIDE SEQUENCE [LARGE SCALE GENOMIC DNA]</scope>
    <source>
        <strain evidence="6">PS652</strain>
    </source>
</reference>
<dbReference type="Gene3D" id="1.10.10.60">
    <property type="entry name" value="Homeodomain-like"/>
    <property type="match status" value="1"/>
</dbReference>
<evidence type="ECO:0000256" key="1">
    <source>
        <dbReference type="ARBA" id="ARBA00022491"/>
    </source>
</evidence>
<dbReference type="Proteomes" id="UP000326595">
    <property type="component" value="Chromosome"/>
</dbReference>
<dbReference type="Pfam" id="PF12833">
    <property type="entry name" value="HTH_18"/>
    <property type="match status" value="1"/>
</dbReference>
<evidence type="ECO:0000256" key="4">
    <source>
        <dbReference type="ARBA" id="ARBA00023163"/>
    </source>
</evidence>
<dbReference type="PANTHER" id="PTHR11019:SF199">
    <property type="entry name" value="HTH-TYPE TRANSCRIPTIONAL REGULATOR NIMR"/>
    <property type="match status" value="1"/>
</dbReference>